<keyword evidence="2" id="KW-1185">Reference proteome</keyword>
<evidence type="ECO:0000313" key="1">
    <source>
        <dbReference type="EMBL" id="GJT71334.1"/>
    </source>
</evidence>
<protein>
    <recommendedName>
        <fullName evidence="3">Copia protein</fullName>
    </recommendedName>
</protein>
<dbReference type="CDD" id="cd09272">
    <property type="entry name" value="RNase_HI_RT_Ty1"/>
    <property type="match status" value="1"/>
</dbReference>
<accession>A0ABQ5G6X3</accession>
<dbReference type="PANTHER" id="PTHR11439">
    <property type="entry name" value="GAG-POL-RELATED RETROTRANSPOSON"/>
    <property type="match status" value="1"/>
</dbReference>
<name>A0ABQ5G6X3_9ASTR</name>
<organism evidence="1 2">
    <name type="scientific">Tanacetum coccineum</name>
    <dbReference type="NCBI Taxonomy" id="301880"/>
    <lineage>
        <taxon>Eukaryota</taxon>
        <taxon>Viridiplantae</taxon>
        <taxon>Streptophyta</taxon>
        <taxon>Embryophyta</taxon>
        <taxon>Tracheophyta</taxon>
        <taxon>Spermatophyta</taxon>
        <taxon>Magnoliopsida</taxon>
        <taxon>eudicotyledons</taxon>
        <taxon>Gunneridae</taxon>
        <taxon>Pentapetalae</taxon>
        <taxon>asterids</taxon>
        <taxon>campanulids</taxon>
        <taxon>Asterales</taxon>
        <taxon>Asteraceae</taxon>
        <taxon>Asteroideae</taxon>
        <taxon>Anthemideae</taxon>
        <taxon>Anthemidinae</taxon>
        <taxon>Tanacetum</taxon>
    </lineage>
</organism>
<dbReference type="EMBL" id="BQNB010018160">
    <property type="protein sequence ID" value="GJT71334.1"/>
    <property type="molecule type" value="Genomic_DNA"/>
</dbReference>
<dbReference type="PANTHER" id="PTHR11439:SF442">
    <property type="entry name" value="CYSTEINE-RICH RLK (RECEPTOR-LIKE PROTEIN KINASE) 8"/>
    <property type="match status" value="1"/>
</dbReference>
<proteinExistence type="predicted"/>
<comment type="caution">
    <text evidence="1">The sequence shown here is derived from an EMBL/GenBank/DDBJ whole genome shotgun (WGS) entry which is preliminary data.</text>
</comment>
<sequence length="131" mass="14777">MGCCLTSWFSKKQTTLAISTTETEYVSAGKACQQVLRMKQALVYYDINLNDIPVLCDDKGAINLSKNPVLHYRTKHIEIQHHFLRDNVQKGNISKGKVSSEDNIVDSLTKPLKREPFNFLRLGLGLIEPNA</sequence>
<dbReference type="Proteomes" id="UP001151760">
    <property type="component" value="Unassembled WGS sequence"/>
</dbReference>
<reference evidence="1" key="2">
    <citation type="submission" date="2022-01" db="EMBL/GenBank/DDBJ databases">
        <authorList>
            <person name="Yamashiro T."/>
            <person name="Shiraishi A."/>
            <person name="Satake H."/>
            <person name="Nakayama K."/>
        </authorList>
    </citation>
    <scope>NUCLEOTIDE SEQUENCE</scope>
</reference>
<gene>
    <name evidence="1" type="ORF">Tco_1030620</name>
</gene>
<evidence type="ECO:0008006" key="3">
    <source>
        <dbReference type="Google" id="ProtNLM"/>
    </source>
</evidence>
<reference evidence="1" key="1">
    <citation type="journal article" date="2022" name="Int. J. Mol. Sci.">
        <title>Draft Genome of Tanacetum Coccineum: Genomic Comparison of Closely Related Tanacetum-Family Plants.</title>
        <authorList>
            <person name="Yamashiro T."/>
            <person name="Shiraishi A."/>
            <person name="Nakayama K."/>
            <person name="Satake H."/>
        </authorList>
    </citation>
    <scope>NUCLEOTIDE SEQUENCE</scope>
</reference>
<evidence type="ECO:0000313" key="2">
    <source>
        <dbReference type="Proteomes" id="UP001151760"/>
    </source>
</evidence>